<evidence type="ECO:0000256" key="2">
    <source>
        <dbReference type="SAM" id="Phobius"/>
    </source>
</evidence>
<comment type="caution">
    <text evidence="4">The sequence shown here is derived from an EMBL/GenBank/DDBJ whole genome shotgun (WGS) entry which is preliminary data.</text>
</comment>
<dbReference type="OrthoDB" id="254800at2"/>
<dbReference type="GO" id="GO:0080120">
    <property type="term" value="P:CAAX-box protein maturation"/>
    <property type="evidence" value="ECO:0007669"/>
    <property type="project" value="UniProtKB-ARBA"/>
</dbReference>
<sequence length="262" mass="28105">MPDHSSETVVAPSRRSQASPSEPSGDDRSSRRRERRNDWRLGGSTVTRWREKLLAIALLSLGAGVVLGDLVGVAVPLLGQVVLWVSMLVPVVLALVWSRPVGLLRFRAIDLLWGVGLGLLVWMIQGWTAGREVEFPSLVRIDGALPTGWWFTDLIAPVLIAPVVEEFFFHGVLLVAFYAWLRRPLGGFTAGLTALLVTAAVFVVLHTALAPGAVSDVIALAVLALTTGLAVLLTGRIWTAVLVHIVYNVLGAGLLLVGTFVG</sequence>
<feature type="transmembrane region" description="Helical" evidence="2">
    <location>
        <begin position="81"/>
        <end position="98"/>
    </location>
</feature>
<protein>
    <recommendedName>
        <fullName evidence="3">CAAX prenyl protease 2/Lysostaphin resistance protein A-like domain-containing protein</fullName>
    </recommendedName>
</protein>
<keyword evidence="5" id="KW-1185">Reference proteome</keyword>
<dbReference type="GO" id="GO:0004175">
    <property type="term" value="F:endopeptidase activity"/>
    <property type="evidence" value="ECO:0007669"/>
    <property type="project" value="UniProtKB-ARBA"/>
</dbReference>
<accession>A0A498BWY8</accession>
<reference evidence="4 5" key="1">
    <citation type="journal article" date="2015" name="Stand. Genomic Sci.">
        <title>Genomic Encyclopedia of Bacterial and Archaeal Type Strains, Phase III: the genomes of soil and plant-associated and newly described type strains.</title>
        <authorList>
            <person name="Whitman W.B."/>
            <person name="Woyke T."/>
            <person name="Klenk H.P."/>
            <person name="Zhou Y."/>
            <person name="Lilburn T.G."/>
            <person name="Beck B.J."/>
            <person name="De Vos P."/>
            <person name="Vandamme P."/>
            <person name="Eisen J.A."/>
            <person name="Garrity G."/>
            <person name="Hugenholtz P."/>
            <person name="Kyrpides N.C."/>
        </authorList>
    </citation>
    <scope>NUCLEOTIDE SEQUENCE [LARGE SCALE GENOMIC DNA]</scope>
    <source>
        <strain evidence="4 5">S2T63</strain>
    </source>
</reference>
<feature type="transmembrane region" description="Helical" evidence="2">
    <location>
        <begin position="110"/>
        <end position="129"/>
    </location>
</feature>
<feature type="transmembrane region" description="Helical" evidence="2">
    <location>
        <begin position="217"/>
        <end position="234"/>
    </location>
</feature>
<dbReference type="RefSeq" id="WP_121060398.1">
    <property type="nucleotide sequence ID" value="NZ_RCDB01000003.1"/>
</dbReference>
<dbReference type="EMBL" id="RCDB01000003">
    <property type="protein sequence ID" value="RLK47965.1"/>
    <property type="molecule type" value="Genomic_DNA"/>
</dbReference>
<keyword evidence="2" id="KW-1133">Transmembrane helix</keyword>
<feature type="transmembrane region" description="Helical" evidence="2">
    <location>
        <begin position="149"/>
        <end position="178"/>
    </location>
</feature>
<dbReference type="Pfam" id="PF02517">
    <property type="entry name" value="Rce1-like"/>
    <property type="match status" value="1"/>
</dbReference>
<dbReference type="Proteomes" id="UP000273158">
    <property type="component" value="Unassembled WGS sequence"/>
</dbReference>
<gene>
    <name evidence="4" type="ORF">C7474_2564</name>
</gene>
<name>A0A498BWY8_9MICO</name>
<organism evidence="4 5">
    <name type="scientific">Microbacterium telephonicum</name>
    <dbReference type="NCBI Taxonomy" id="1714841"/>
    <lineage>
        <taxon>Bacteria</taxon>
        <taxon>Bacillati</taxon>
        <taxon>Actinomycetota</taxon>
        <taxon>Actinomycetes</taxon>
        <taxon>Micrococcales</taxon>
        <taxon>Microbacteriaceae</taxon>
        <taxon>Microbacterium</taxon>
    </lineage>
</organism>
<dbReference type="AlphaFoldDB" id="A0A498BWY8"/>
<feature type="transmembrane region" description="Helical" evidence="2">
    <location>
        <begin position="53"/>
        <end position="75"/>
    </location>
</feature>
<feature type="transmembrane region" description="Helical" evidence="2">
    <location>
        <begin position="185"/>
        <end position="205"/>
    </location>
</feature>
<evidence type="ECO:0000259" key="3">
    <source>
        <dbReference type="Pfam" id="PF02517"/>
    </source>
</evidence>
<feature type="transmembrane region" description="Helical" evidence="2">
    <location>
        <begin position="241"/>
        <end position="261"/>
    </location>
</feature>
<evidence type="ECO:0000313" key="5">
    <source>
        <dbReference type="Proteomes" id="UP000273158"/>
    </source>
</evidence>
<feature type="region of interest" description="Disordered" evidence="1">
    <location>
        <begin position="1"/>
        <end position="36"/>
    </location>
</feature>
<evidence type="ECO:0000313" key="4">
    <source>
        <dbReference type="EMBL" id="RLK47965.1"/>
    </source>
</evidence>
<keyword evidence="2" id="KW-0472">Membrane</keyword>
<evidence type="ECO:0000256" key="1">
    <source>
        <dbReference type="SAM" id="MobiDB-lite"/>
    </source>
</evidence>
<keyword evidence="2" id="KW-0812">Transmembrane</keyword>
<proteinExistence type="predicted"/>
<feature type="compositionally biased region" description="Basic and acidic residues" evidence="1">
    <location>
        <begin position="25"/>
        <end position="36"/>
    </location>
</feature>
<dbReference type="InterPro" id="IPR003675">
    <property type="entry name" value="Rce1/LyrA-like_dom"/>
</dbReference>
<feature type="domain" description="CAAX prenyl protease 2/Lysostaphin resistance protein A-like" evidence="3">
    <location>
        <begin position="149"/>
        <end position="250"/>
    </location>
</feature>